<evidence type="ECO:0000259" key="1">
    <source>
        <dbReference type="Pfam" id="PF22936"/>
    </source>
</evidence>
<evidence type="ECO:0000313" key="3">
    <source>
        <dbReference type="Proteomes" id="UP000037035"/>
    </source>
</evidence>
<feature type="domain" description="Retrovirus-related Pol polyprotein from transposon TNT 1-94-like beta-barrel" evidence="1">
    <location>
        <begin position="22"/>
        <end position="98"/>
    </location>
</feature>
<organism evidence="2 3">
    <name type="scientific">Puccinia sorghi</name>
    <dbReference type="NCBI Taxonomy" id="27349"/>
    <lineage>
        <taxon>Eukaryota</taxon>
        <taxon>Fungi</taxon>
        <taxon>Dikarya</taxon>
        <taxon>Basidiomycota</taxon>
        <taxon>Pucciniomycotina</taxon>
        <taxon>Pucciniomycetes</taxon>
        <taxon>Pucciniales</taxon>
        <taxon>Pucciniaceae</taxon>
        <taxon>Puccinia</taxon>
    </lineage>
</organism>
<dbReference type="Pfam" id="PF22936">
    <property type="entry name" value="Pol_BBD"/>
    <property type="match status" value="1"/>
</dbReference>
<dbReference type="Proteomes" id="UP000037035">
    <property type="component" value="Unassembled WGS sequence"/>
</dbReference>
<keyword evidence="3" id="KW-1185">Reference proteome</keyword>
<dbReference type="VEuPathDB" id="FungiDB:VP01_7395g1"/>
<accession>A0A0L6UDG9</accession>
<comment type="caution">
    <text evidence="2">The sequence shown here is derived from an EMBL/GenBank/DDBJ whole genome shotgun (WGS) entry which is preliminary data.</text>
</comment>
<dbReference type="OrthoDB" id="2506005at2759"/>
<proteinExistence type="predicted"/>
<dbReference type="AlphaFoldDB" id="A0A0L6UDG9"/>
<feature type="non-terminal residue" evidence="2">
    <location>
        <position position="1"/>
    </location>
</feature>
<reference evidence="2 3" key="1">
    <citation type="submission" date="2015-08" db="EMBL/GenBank/DDBJ databases">
        <title>Next Generation Sequencing and Analysis of the Genome of Puccinia sorghi L Schw, the Causal Agent of Maize Common Rust.</title>
        <authorList>
            <person name="Rochi L."/>
            <person name="Burguener G."/>
            <person name="Darino M."/>
            <person name="Turjanski A."/>
            <person name="Kreff E."/>
            <person name="Dieguez M.J."/>
            <person name="Sacco F."/>
        </authorList>
    </citation>
    <scope>NUCLEOTIDE SEQUENCE [LARGE SCALE GENOMIC DNA]</scope>
    <source>
        <strain evidence="2 3">RO10H11247</strain>
    </source>
</reference>
<dbReference type="InterPro" id="IPR054722">
    <property type="entry name" value="PolX-like_BBD"/>
</dbReference>
<name>A0A0L6UDG9_9BASI</name>
<dbReference type="EMBL" id="LAVV01012822">
    <property type="protein sequence ID" value="KNZ46292.1"/>
    <property type="molecule type" value="Genomic_DNA"/>
</dbReference>
<evidence type="ECO:0000313" key="2">
    <source>
        <dbReference type="EMBL" id="KNZ46292.1"/>
    </source>
</evidence>
<sequence length="129" mass="14018">VNDGHESEVSLLLTEAASKPIVLDSGATHHLINNPEMFQPTSEASVKIATGGHSNFLNTTAVRVATLVNYLGKCITLENALLVPTLTWSLISIPRLFKEKLLIVRSADRGATITIDDNYKLLGSMKNNF</sequence>
<gene>
    <name evidence="2" type="ORF">VP01_7395g1</name>
</gene>
<protein>
    <recommendedName>
        <fullName evidence="1">Retrovirus-related Pol polyprotein from transposon TNT 1-94-like beta-barrel domain-containing protein</fullName>
    </recommendedName>
</protein>